<keyword evidence="1" id="KW-0175">Coiled coil</keyword>
<sequence>MSIQNSDINIESIMQEIKAEIKEKGYTNDLLSFNDIVIDTSSMNASQFDKIAFNEEIYTVNHTWNVQAYRVLSGSRFALFYKKVIRKIVYFFVEPIVLEQDGFNASVVRLMNQMNCYVDETKDQNEALKKQVEELTEKIKQFEQK</sequence>
<dbReference type="Proteomes" id="UP000199701">
    <property type="component" value="Unassembled WGS sequence"/>
</dbReference>
<feature type="coiled-coil region" evidence="1">
    <location>
        <begin position="111"/>
        <end position="145"/>
    </location>
</feature>
<reference evidence="2 3" key="1">
    <citation type="submission" date="2016-10" db="EMBL/GenBank/DDBJ databases">
        <authorList>
            <person name="de Groot N.N."/>
        </authorList>
    </citation>
    <scope>NUCLEOTIDE SEQUENCE [LARGE SCALE GENOMIC DNA]</scope>
    <source>
        <strain evidence="2 3">DSM 9179</strain>
    </source>
</reference>
<dbReference type="OrthoDB" id="1821448at2"/>
<protein>
    <submittedName>
        <fullName evidence="2">Uncharacterized protein</fullName>
    </submittedName>
</protein>
<evidence type="ECO:0000313" key="2">
    <source>
        <dbReference type="EMBL" id="SEW07524.1"/>
    </source>
</evidence>
<dbReference type="STRING" id="99656.SAMN05421659_10450"/>
<dbReference type="RefSeq" id="WP_092451781.1">
    <property type="nucleotide sequence ID" value="NZ_FOJI01000004.1"/>
</dbReference>
<accession>A0A1I0P0R6</accession>
<dbReference type="EMBL" id="FOJI01000004">
    <property type="protein sequence ID" value="SEW07524.1"/>
    <property type="molecule type" value="Genomic_DNA"/>
</dbReference>
<dbReference type="AlphaFoldDB" id="A0A1I0P0R6"/>
<gene>
    <name evidence="2" type="ORF">SAMN05421659_10450</name>
</gene>
<name>A0A1I0P0R6_9FIRM</name>
<organism evidence="2 3">
    <name type="scientific">[Clostridium] fimetarium</name>
    <dbReference type="NCBI Taxonomy" id="99656"/>
    <lineage>
        <taxon>Bacteria</taxon>
        <taxon>Bacillati</taxon>
        <taxon>Bacillota</taxon>
        <taxon>Clostridia</taxon>
        <taxon>Lachnospirales</taxon>
        <taxon>Lachnospiraceae</taxon>
    </lineage>
</organism>
<evidence type="ECO:0000313" key="3">
    <source>
        <dbReference type="Proteomes" id="UP000199701"/>
    </source>
</evidence>
<keyword evidence="3" id="KW-1185">Reference proteome</keyword>
<evidence type="ECO:0000256" key="1">
    <source>
        <dbReference type="SAM" id="Coils"/>
    </source>
</evidence>
<proteinExistence type="predicted"/>